<dbReference type="EMBL" id="QHJQ01000005">
    <property type="protein sequence ID" value="PXA04082.1"/>
    <property type="molecule type" value="Genomic_DNA"/>
</dbReference>
<gene>
    <name evidence="1" type="ORF">DDZ13_08570</name>
</gene>
<evidence type="ECO:0000313" key="1">
    <source>
        <dbReference type="EMBL" id="PXA04082.1"/>
    </source>
</evidence>
<comment type="caution">
    <text evidence="1">The sequence shown here is derived from an EMBL/GenBank/DDBJ whole genome shotgun (WGS) entry which is preliminary data.</text>
</comment>
<evidence type="ECO:0008006" key="3">
    <source>
        <dbReference type="Google" id="ProtNLM"/>
    </source>
</evidence>
<reference evidence="1 2" key="1">
    <citation type="submission" date="2018-05" db="EMBL/GenBank/DDBJ databases">
        <title>Coraliomargarita sinensis sp. nov., isolated from a marine solar saltern.</title>
        <authorList>
            <person name="Zhou L.Y."/>
        </authorList>
    </citation>
    <scope>NUCLEOTIDE SEQUENCE [LARGE SCALE GENOMIC DNA]</scope>
    <source>
        <strain evidence="1 2">WN38</strain>
    </source>
</reference>
<dbReference type="InParanoid" id="A0A317ZGP9"/>
<protein>
    <recommendedName>
        <fullName evidence="3">VWA domain-containing protein</fullName>
    </recommendedName>
</protein>
<keyword evidence="2" id="KW-1185">Reference proteome</keyword>
<evidence type="ECO:0000313" key="2">
    <source>
        <dbReference type="Proteomes" id="UP000247099"/>
    </source>
</evidence>
<sequence>MMRLRSFAKAGPGTCHALIRGVLWLAILGFSMNTDLLAEEMQKVDAPSFYGEILELEVATDSLALVVDVSSSMRPFLPTIRSELREQTPRNPTLHVNGCGVEKPDPRPQIVDGVAPETITAIDTLATVTTAKAILWITDMADPPNVAGVESLKEVLRRYGLQLYLICVTNGPPPSIEKLLVDMEGHWVVLEPKNLR</sequence>
<accession>A0A317ZGP9</accession>
<dbReference type="Proteomes" id="UP000247099">
    <property type="component" value="Unassembled WGS sequence"/>
</dbReference>
<name>A0A317ZGP9_9BACT</name>
<proteinExistence type="predicted"/>
<dbReference type="AlphaFoldDB" id="A0A317ZGP9"/>
<organism evidence="1 2">
    <name type="scientific">Coraliomargarita sinensis</name>
    <dbReference type="NCBI Taxonomy" id="2174842"/>
    <lineage>
        <taxon>Bacteria</taxon>
        <taxon>Pseudomonadati</taxon>
        <taxon>Verrucomicrobiota</taxon>
        <taxon>Opitutia</taxon>
        <taxon>Puniceicoccales</taxon>
        <taxon>Coraliomargaritaceae</taxon>
        <taxon>Coraliomargarita</taxon>
    </lineage>
</organism>